<dbReference type="SUPFAM" id="SSF56003">
    <property type="entry name" value="Molybdenum cofactor-binding domain"/>
    <property type="match status" value="2"/>
</dbReference>
<accession>D0MFF8</accession>
<dbReference type="InterPro" id="IPR046867">
    <property type="entry name" value="AldOxase/xan_DH_MoCoBD2"/>
</dbReference>
<dbReference type="OrthoDB" id="9767994at2"/>
<sequence length="744" mass="81459">MSGFDLWEYIEARRNPLRLSRRAFLKVGMAATGGLLVGGLVPRIGSGKEDDTPAELNPYVQVDPDGTVRIYVPKSEMGQGVRTSLAMLVAEELDADWEQVRVEQAPLDPKYGSLGTGGSSSVRTRWRELREAGAMARALLVEAAARRWGVDPARCRTEQGRVLHPNGRDVLRYGELAAEAARLEPPASVRLKDPASFRLIGRPQHGVDVPDIVTGRATYGIDVRVPGMLVASIEHCPYIGGRLLRYDDTAARQVPGVRAVVEVPALGSGVYRVRPGVAVIAENTWAAFRGRQALRIEWEPGDAERHSSAAYLEQMQTLAAEPGQVVRERGSVETALSQGSRRLEATYVLPFLAHAPMEPVNAVAHVEGDRCTVWAPTQTPEWAARGVAEVLGIPERNVRVFITLLGGGFGRRLMDDYAVEAAYLSKAVGAPVQVVWTREDDLQFDFYRPMAVHRIEAALDAEGRPLAWYHRLVSTSIRAALEGPEAPDQHRSEVGGADLLPYRVPNWRLEYRPFQSPIFRGWWRSVEHTHTAFAVESFIDELAAAAGRDPLAYRLELFDMEARSEGGGWAPPYEPARLRRVLELAAEKAGWGRPLPEGHGLGIACHWAFASYAAEVVEASVDDDGQVHVHRVVVVLDCGRVVNPSGAEAQVISGVLDGLWTALRAEVVLDGGRVVSSNFDNYPLLRQHEVPPAIEVHFVESEADPTGLGEPPVPPVAPALANAIFAATGRRIHRLPIRPEMLRG</sequence>
<dbReference type="HOGENOM" id="CLU_013917_0_1_10"/>
<dbReference type="Proteomes" id="UP000002221">
    <property type="component" value="Chromosome"/>
</dbReference>
<evidence type="ECO:0000313" key="2">
    <source>
        <dbReference type="EMBL" id="ACY47485.1"/>
    </source>
</evidence>
<dbReference type="InterPro" id="IPR008274">
    <property type="entry name" value="AldOxase/xan_DH_MoCoBD1"/>
</dbReference>
<name>D0MFF8_RHOM4</name>
<organism evidence="2 3">
    <name type="scientific">Rhodothermus marinus (strain ATCC 43812 / DSM 4252 / R-10)</name>
    <name type="common">Rhodothermus obamensis</name>
    <dbReference type="NCBI Taxonomy" id="518766"/>
    <lineage>
        <taxon>Bacteria</taxon>
        <taxon>Pseudomonadati</taxon>
        <taxon>Rhodothermota</taxon>
        <taxon>Rhodothermia</taxon>
        <taxon>Rhodothermales</taxon>
        <taxon>Rhodothermaceae</taxon>
        <taxon>Rhodothermus</taxon>
    </lineage>
</organism>
<dbReference type="PANTHER" id="PTHR47495:SF2">
    <property type="entry name" value="ALDEHYDE DEHYDROGENASE"/>
    <property type="match status" value="1"/>
</dbReference>
<dbReference type="Gene3D" id="3.90.1170.50">
    <property type="entry name" value="Aldehyde oxidase/xanthine dehydrogenase, a/b hammerhead"/>
    <property type="match status" value="1"/>
</dbReference>
<dbReference type="EMBL" id="CP001807">
    <property type="protein sequence ID" value="ACY47485.1"/>
    <property type="molecule type" value="Genomic_DNA"/>
</dbReference>
<dbReference type="InterPro" id="IPR052516">
    <property type="entry name" value="N-heterocyclic_Hydroxylase"/>
</dbReference>
<proteinExistence type="predicted"/>
<dbReference type="AlphaFoldDB" id="D0MFF8"/>
<reference evidence="2 3" key="1">
    <citation type="journal article" date="2009" name="Stand. Genomic Sci.">
        <title>Complete genome sequence of Rhodothermus marinus type strain (R-10).</title>
        <authorList>
            <person name="Nolan M."/>
            <person name="Tindall B.J."/>
            <person name="Pomrenke H."/>
            <person name="Lapidus A."/>
            <person name="Copeland A."/>
            <person name="Glavina Del Rio T."/>
            <person name="Lucas S."/>
            <person name="Chen F."/>
            <person name="Tice H."/>
            <person name="Cheng J.F."/>
            <person name="Saunders E."/>
            <person name="Han C."/>
            <person name="Bruce D."/>
            <person name="Goodwin L."/>
            <person name="Chain P."/>
            <person name="Pitluck S."/>
            <person name="Ovchinikova G."/>
            <person name="Pati A."/>
            <person name="Ivanova N."/>
            <person name="Mavromatis K."/>
            <person name="Chen A."/>
            <person name="Palaniappan K."/>
            <person name="Land M."/>
            <person name="Hauser L."/>
            <person name="Chang Y.J."/>
            <person name="Jeffries C.D."/>
            <person name="Brettin T."/>
            <person name="Goker M."/>
            <person name="Bristow J."/>
            <person name="Eisen J.A."/>
            <person name="Markowitz V."/>
            <person name="Hugenholtz P."/>
            <person name="Kyrpides N.C."/>
            <person name="Klenk H.P."/>
            <person name="Detter J.C."/>
        </authorList>
    </citation>
    <scope>NUCLEOTIDE SEQUENCE [LARGE SCALE GENOMIC DNA]</scope>
    <source>
        <strain evidence="3">ATCC 43812 / DSM 4252 / R-10</strain>
    </source>
</reference>
<dbReference type="KEGG" id="rmr:Rmar_0585"/>
<dbReference type="GO" id="GO:0016491">
    <property type="term" value="F:oxidoreductase activity"/>
    <property type="evidence" value="ECO:0007669"/>
    <property type="project" value="InterPro"/>
</dbReference>
<dbReference type="InterPro" id="IPR000674">
    <property type="entry name" value="Ald_Oxase/Xan_DH_a/b"/>
</dbReference>
<dbReference type="Gene3D" id="3.30.365.10">
    <property type="entry name" value="Aldehyde oxidase/xanthine dehydrogenase, molybdopterin binding domain"/>
    <property type="match status" value="4"/>
</dbReference>
<dbReference type="PANTHER" id="PTHR47495">
    <property type="entry name" value="ALDEHYDE DEHYDROGENASE"/>
    <property type="match status" value="1"/>
</dbReference>
<dbReference type="RefSeq" id="WP_012843097.1">
    <property type="nucleotide sequence ID" value="NC_013501.1"/>
</dbReference>
<dbReference type="STRING" id="518766.Rmar_0585"/>
<protein>
    <submittedName>
        <fullName evidence="2">Aldehyde oxidase and xanthine dehydrogenase molybdopterin binding protein</fullName>
    </submittedName>
</protein>
<gene>
    <name evidence="2" type="ordered locus">Rmar_0585</name>
</gene>
<evidence type="ECO:0000259" key="1">
    <source>
        <dbReference type="SMART" id="SM01008"/>
    </source>
</evidence>
<dbReference type="PIRSF" id="PIRSF036389">
    <property type="entry name" value="IOR_B"/>
    <property type="match status" value="1"/>
</dbReference>
<dbReference type="Pfam" id="PF20256">
    <property type="entry name" value="MoCoBD_2"/>
    <property type="match status" value="2"/>
</dbReference>
<dbReference type="SMART" id="SM01008">
    <property type="entry name" value="Ald_Xan_dh_C"/>
    <property type="match status" value="1"/>
</dbReference>
<dbReference type="Pfam" id="PF02738">
    <property type="entry name" value="MoCoBD_1"/>
    <property type="match status" value="1"/>
</dbReference>
<feature type="domain" description="Aldehyde oxidase/xanthine dehydrogenase a/b hammerhead" evidence="1">
    <location>
        <begin position="214"/>
        <end position="302"/>
    </location>
</feature>
<dbReference type="InterPro" id="IPR037165">
    <property type="entry name" value="AldOxase/xan_DH_Mopterin-bd_sf"/>
</dbReference>
<dbReference type="eggNOG" id="COG1529">
    <property type="taxonomic scope" value="Bacteria"/>
</dbReference>
<dbReference type="InterPro" id="IPR012368">
    <property type="entry name" value="OxRdtase_Mopterin-bd_su_IorB"/>
</dbReference>
<keyword evidence="3" id="KW-1185">Reference proteome</keyword>
<evidence type="ECO:0000313" key="3">
    <source>
        <dbReference type="Proteomes" id="UP000002221"/>
    </source>
</evidence>